<dbReference type="EMBL" id="CP068570">
    <property type="protein sequence ID" value="QQZ51466.1"/>
    <property type="molecule type" value="Genomic_DNA"/>
</dbReference>
<dbReference type="AlphaFoldDB" id="A0A974SA23"/>
<gene>
    <name evidence="2" type="ORF">JKL49_10900</name>
</gene>
<accession>A0A974SA23</accession>
<dbReference type="SUPFAM" id="SSF51430">
    <property type="entry name" value="NAD(P)-linked oxidoreductase"/>
    <property type="match status" value="1"/>
</dbReference>
<sequence>MLTAEAISNSVRGGLARTGAGYFDVLMLDEAAFETLAPDAQGYLADLRAAGLVLQMGVVGMATASTPVLRAGCSTSWPPPSAWSPTGRPGGGSRKPRPAT</sequence>
<name>A0A974SA23_9CAUL</name>
<evidence type="ECO:0000313" key="2">
    <source>
        <dbReference type="EMBL" id="QQZ51466.1"/>
    </source>
</evidence>
<proteinExistence type="predicted"/>
<reference evidence="2" key="1">
    <citation type="submission" date="2021-01" db="EMBL/GenBank/DDBJ databases">
        <title>Genome sequence of Phenylobacterium sp. 20VBR1 isolated from a valley glaceir, Ny-Alesund, Svalbard.</title>
        <authorList>
            <person name="Thomas F.A."/>
            <person name="Krishnan K.P."/>
            <person name="Sinha R.K."/>
        </authorList>
    </citation>
    <scope>NUCLEOTIDE SEQUENCE</scope>
    <source>
        <strain evidence="2">20VBR1</strain>
    </source>
</reference>
<dbReference type="InterPro" id="IPR036812">
    <property type="entry name" value="NAD(P)_OxRdtase_dom_sf"/>
</dbReference>
<protein>
    <submittedName>
        <fullName evidence="2">Uncharacterized protein</fullName>
    </submittedName>
</protein>
<organism evidence="2">
    <name type="scientific">Phenylobacterium glaciei</name>
    <dbReference type="NCBI Taxonomy" id="2803784"/>
    <lineage>
        <taxon>Bacteria</taxon>
        <taxon>Pseudomonadati</taxon>
        <taxon>Pseudomonadota</taxon>
        <taxon>Alphaproteobacteria</taxon>
        <taxon>Caulobacterales</taxon>
        <taxon>Caulobacteraceae</taxon>
        <taxon>Phenylobacterium</taxon>
    </lineage>
</organism>
<evidence type="ECO:0000256" key="1">
    <source>
        <dbReference type="SAM" id="MobiDB-lite"/>
    </source>
</evidence>
<feature type="region of interest" description="Disordered" evidence="1">
    <location>
        <begin position="73"/>
        <end position="100"/>
    </location>
</feature>